<organism evidence="1 2">
    <name type="scientific">Hydrocarboniclastica marina</name>
    <dbReference type="NCBI Taxonomy" id="2259620"/>
    <lineage>
        <taxon>Bacteria</taxon>
        <taxon>Pseudomonadati</taxon>
        <taxon>Pseudomonadota</taxon>
        <taxon>Gammaproteobacteria</taxon>
        <taxon>Alteromonadales</taxon>
        <taxon>Alteromonadaceae</taxon>
        <taxon>Hydrocarboniclastica</taxon>
    </lineage>
</organism>
<dbReference type="KEGG" id="hmi:soil367_07420"/>
<dbReference type="RefSeq" id="WP_136548372.1">
    <property type="nucleotide sequence ID" value="NZ_CP031093.1"/>
</dbReference>
<accession>A0A4V1D8N0</accession>
<gene>
    <name evidence="1" type="ORF">soil367_07420</name>
</gene>
<reference evidence="1 2" key="1">
    <citation type="submission" date="2018-07" db="EMBL/GenBank/DDBJ databases">
        <title>Marsedoiliclastica nanhaica gen. nov. sp. nov., a novel marine hydrocarbonoclastic bacterium isolated from an in-situ enriched hydrocarbon-degrading consortium in deep-sea sediment.</title>
        <authorList>
            <person name="Dong C."/>
            <person name="Ma T."/>
            <person name="Liu R."/>
            <person name="Shao Z."/>
        </authorList>
    </citation>
    <scope>NUCLEOTIDE SEQUENCE [LARGE SCALE GENOMIC DNA]</scope>
    <source>
        <strain evidence="2">soil36-7</strain>
    </source>
</reference>
<dbReference type="Proteomes" id="UP000298049">
    <property type="component" value="Chromosome"/>
</dbReference>
<dbReference type="OrthoDB" id="6702017at2"/>
<proteinExistence type="predicted"/>
<name>A0A4V1D8N0_9ALTE</name>
<protein>
    <recommendedName>
        <fullName evidence="3">SCP2 domain-containing protein</fullName>
    </recommendedName>
</protein>
<sequence length="182" mass="20648">MPTKQSGRKCSTARRMYVRLMMEVVGRALQATSEVDRYVQEEAAVMPDDFIFEMTVMPDGPALVVQKQTDGSLRYLGQKTPRKPDLSIQFKHLTHAFLVLSFQEKTSVSFAHDRILVDGDLGHALRVTRILNQLEAYILPRFIADRAVKEYPVDLRLSGKLRSATRIYLRMAGNLFSTVKAS</sequence>
<evidence type="ECO:0008006" key="3">
    <source>
        <dbReference type="Google" id="ProtNLM"/>
    </source>
</evidence>
<dbReference type="AlphaFoldDB" id="A0A4V1D8N0"/>
<keyword evidence="2" id="KW-1185">Reference proteome</keyword>
<evidence type="ECO:0000313" key="1">
    <source>
        <dbReference type="EMBL" id="QCF25760.1"/>
    </source>
</evidence>
<dbReference type="EMBL" id="CP031093">
    <property type="protein sequence ID" value="QCF25760.1"/>
    <property type="molecule type" value="Genomic_DNA"/>
</dbReference>
<evidence type="ECO:0000313" key="2">
    <source>
        <dbReference type="Proteomes" id="UP000298049"/>
    </source>
</evidence>